<evidence type="ECO:0000313" key="2">
    <source>
        <dbReference type="Proteomes" id="UP001221898"/>
    </source>
</evidence>
<dbReference type="AlphaFoldDB" id="A0AAD7RYK2"/>
<accession>A0AAD7RYK2</accession>
<dbReference type="PANTHER" id="PTHR47018">
    <property type="entry name" value="CXC DOMAIN-CONTAINING PROTEIN-RELATED"/>
    <property type="match status" value="1"/>
</dbReference>
<dbReference type="Proteomes" id="UP001221898">
    <property type="component" value="Unassembled WGS sequence"/>
</dbReference>
<sequence length="150" mass="17336">MNSTSVEELVGASFGGLTSIFNGKAWPKAMRAFCMVVSALFHDFLEEGEKTHEQIMAFLEKAREHPTGRLWVDCFITPTLIAHKFWRAEREGDWLLQQHCLEEMLPYFFAAGHHHYSRWITWHLCDMQHLPATAKDDLLPEAMFAATQLQ</sequence>
<proteinExistence type="predicted"/>
<comment type="caution">
    <text evidence="1">The sequence shown here is derived from an EMBL/GenBank/DDBJ whole genome shotgun (WGS) entry which is preliminary data.</text>
</comment>
<gene>
    <name evidence="1" type="ORF">AAFF_G00073330</name>
</gene>
<dbReference type="EMBL" id="JAINUG010000144">
    <property type="protein sequence ID" value="KAJ8392659.1"/>
    <property type="molecule type" value="Genomic_DNA"/>
</dbReference>
<name>A0AAD7RYK2_9TELE</name>
<evidence type="ECO:0000313" key="1">
    <source>
        <dbReference type="EMBL" id="KAJ8392659.1"/>
    </source>
</evidence>
<protein>
    <submittedName>
        <fullName evidence="1">Uncharacterized protein</fullName>
    </submittedName>
</protein>
<keyword evidence="2" id="KW-1185">Reference proteome</keyword>
<reference evidence="1" key="1">
    <citation type="journal article" date="2023" name="Science">
        <title>Genome structures resolve the early diversification of teleost fishes.</title>
        <authorList>
            <person name="Parey E."/>
            <person name="Louis A."/>
            <person name="Montfort J."/>
            <person name="Bouchez O."/>
            <person name="Roques C."/>
            <person name="Iampietro C."/>
            <person name="Lluch J."/>
            <person name="Castinel A."/>
            <person name="Donnadieu C."/>
            <person name="Desvignes T."/>
            <person name="Floi Bucao C."/>
            <person name="Jouanno E."/>
            <person name="Wen M."/>
            <person name="Mejri S."/>
            <person name="Dirks R."/>
            <person name="Jansen H."/>
            <person name="Henkel C."/>
            <person name="Chen W.J."/>
            <person name="Zahm M."/>
            <person name="Cabau C."/>
            <person name="Klopp C."/>
            <person name="Thompson A.W."/>
            <person name="Robinson-Rechavi M."/>
            <person name="Braasch I."/>
            <person name="Lecointre G."/>
            <person name="Bobe J."/>
            <person name="Postlethwait J.H."/>
            <person name="Berthelot C."/>
            <person name="Roest Crollius H."/>
            <person name="Guiguen Y."/>
        </authorList>
    </citation>
    <scope>NUCLEOTIDE SEQUENCE</scope>
    <source>
        <strain evidence="1">NC1722</strain>
    </source>
</reference>
<organism evidence="1 2">
    <name type="scientific">Aldrovandia affinis</name>
    <dbReference type="NCBI Taxonomy" id="143900"/>
    <lineage>
        <taxon>Eukaryota</taxon>
        <taxon>Metazoa</taxon>
        <taxon>Chordata</taxon>
        <taxon>Craniata</taxon>
        <taxon>Vertebrata</taxon>
        <taxon>Euteleostomi</taxon>
        <taxon>Actinopterygii</taxon>
        <taxon>Neopterygii</taxon>
        <taxon>Teleostei</taxon>
        <taxon>Notacanthiformes</taxon>
        <taxon>Halosauridae</taxon>
        <taxon>Aldrovandia</taxon>
    </lineage>
</organism>
<dbReference type="PANTHER" id="PTHR47018:SF1">
    <property type="entry name" value="TESMIN_TSO1-LIKE CXC DOMAIN-CONTAINING PROTEIN"/>
    <property type="match status" value="1"/>
</dbReference>